<dbReference type="EMBL" id="CALTRL010004038">
    <property type="protein sequence ID" value="CAH7682362.1"/>
    <property type="molecule type" value="Genomic_DNA"/>
</dbReference>
<comment type="caution">
    <text evidence="5">The sequence shown here is derived from an EMBL/GenBank/DDBJ whole genome shotgun (WGS) entry which is preliminary data.</text>
</comment>
<keyword evidence="6" id="KW-1185">Reference proteome</keyword>
<organism evidence="5 6">
    <name type="scientific">Phakopsora pachyrhizi</name>
    <name type="common">Asian soybean rust disease fungus</name>
    <dbReference type="NCBI Taxonomy" id="170000"/>
    <lineage>
        <taxon>Eukaryota</taxon>
        <taxon>Fungi</taxon>
        <taxon>Dikarya</taxon>
        <taxon>Basidiomycota</taxon>
        <taxon>Pucciniomycotina</taxon>
        <taxon>Pucciniomycetes</taxon>
        <taxon>Pucciniales</taxon>
        <taxon>Phakopsoraceae</taxon>
        <taxon>Phakopsora</taxon>
    </lineage>
</organism>
<evidence type="ECO:0000256" key="3">
    <source>
        <dbReference type="SAM" id="SignalP"/>
    </source>
</evidence>
<dbReference type="AlphaFoldDB" id="A0AAV0B9I5"/>
<keyword evidence="3" id="KW-0732">Signal</keyword>
<evidence type="ECO:0000256" key="2">
    <source>
        <dbReference type="SAM" id="Phobius"/>
    </source>
</evidence>
<proteinExistence type="predicted"/>
<dbReference type="PANTHER" id="PTHR33339">
    <property type="entry name" value="LYSM DOMAIN-CONTAINING PROTEIN"/>
    <property type="match status" value="1"/>
</dbReference>
<dbReference type="Proteomes" id="UP001153365">
    <property type="component" value="Unassembled WGS sequence"/>
</dbReference>
<feature type="transmembrane region" description="Helical" evidence="2">
    <location>
        <begin position="182"/>
        <end position="211"/>
    </location>
</feature>
<keyword evidence="2" id="KW-0812">Transmembrane</keyword>
<reference evidence="5" key="1">
    <citation type="submission" date="2022-06" db="EMBL/GenBank/DDBJ databases">
        <authorList>
            <consortium name="SYNGENTA / RWTH Aachen University"/>
        </authorList>
    </citation>
    <scope>NUCLEOTIDE SEQUENCE</scope>
</reference>
<dbReference type="InterPro" id="IPR057194">
    <property type="entry name" value="DUF7872"/>
</dbReference>
<evidence type="ECO:0000313" key="5">
    <source>
        <dbReference type="EMBL" id="CAH7682362.1"/>
    </source>
</evidence>
<protein>
    <recommendedName>
        <fullName evidence="4">DUF7872 domain-containing protein</fullName>
    </recommendedName>
</protein>
<name>A0AAV0B9I5_PHAPC</name>
<feature type="chain" id="PRO_5043987136" description="DUF7872 domain-containing protein" evidence="3">
    <location>
        <begin position="21"/>
        <end position="466"/>
    </location>
</feature>
<evidence type="ECO:0000313" key="6">
    <source>
        <dbReference type="Proteomes" id="UP001153365"/>
    </source>
</evidence>
<feature type="transmembrane region" description="Helical" evidence="2">
    <location>
        <begin position="217"/>
        <end position="240"/>
    </location>
</feature>
<evidence type="ECO:0000256" key="1">
    <source>
        <dbReference type="SAM" id="MobiDB-lite"/>
    </source>
</evidence>
<gene>
    <name evidence="5" type="ORF">PPACK8108_LOCUS15238</name>
</gene>
<evidence type="ECO:0000259" key="4">
    <source>
        <dbReference type="Pfam" id="PF25278"/>
    </source>
</evidence>
<feature type="domain" description="DUF7872" evidence="4">
    <location>
        <begin position="244"/>
        <end position="466"/>
    </location>
</feature>
<sequence length="466" mass="50533">MHWLPIFIFSIYWGVQPATASLFSTSSPPKNSTADGSASQTSPTVPQANVTAPSTIVPGSNHTNPCELMSLSPSTWTQLKLNEYIANYPGGKNLTLEQYADSLSIQNFRCGIEEGCNVGEICNPAAAPDWYVLFSVQEWNNCMNSVYKAVHYATSVVQDTLALMISALVDKNESASEWTFDIAVLGALVASFAAVVGLGASALIALGYLGILYGTLVNFGILSLLAGNIAAASFSLSTLLGQAPPDKKSFIKWGSIGRIFSTWESDMHMMIVNTTQTVINAPISSPEGISGIVKDGTFMYSVQPKSTADLQIEYASVIQARALVMVLRSMGAYVTRGSDKCEGSGPNGARGDKDELSFCTPDKIMMNIVLAQGGKTKNKIRNAEQISAKFGFTTEYIVMQSWNCQKKYNQFEYDPYRSKPLPSDPNDDCVINLPVCDLTDMRIERVRHKRGHSTTKACRVQGGLPI</sequence>
<keyword evidence="2" id="KW-1133">Transmembrane helix</keyword>
<dbReference type="Pfam" id="PF25278">
    <property type="entry name" value="DUF7872"/>
    <property type="match status" value="1"/>
</dbReference>
<keyword evidence="2" id="KW-0472">Membrane</keyword>
<feature type="region of interest" description="Disordered" evidence="1">
    <location>
        <begin position="24"/>
        <end position="59"/>
    </location>
</feature>
<dbReference type="PANTHER" id="PTHR33339:SF1">
    <property type="entry name" value="LYSM DOMAIN-CONTAINING PROTEIN"/>
    <property type="match status" value="1"/>
</dbReference>
<feature type="signal peptide" evidence="3">
    <location>
        <begin position="1"/>
        <end position="20"/>
    </location>
</feature>
<accession>A0AAV0B9I5</accession>